<keyword evidence="9" id="KW-1185">Reference proteome</keyword>
<dbReference type="EMBL" id="FJUX01000113">
    <property type="protein sequence ID" value="CZT09308.1"/>
    <property type="molecule type" value="Genomic_DNA"/>
</dbReference>
<dbReference type="PANTHER" id="PTHR12931">
    <property type="entry name" value="UBIQUITIN THIOLESTERASE PROTEIN OTUB"/>
    <property type="match status" value="1"/>
</dbReference>
<evidence type="ECO:0000313" key="9">
    <source>
        <dbReference type="Proteomes" id="UP000178912"/>
    </source>
</evidence>
<proteinExistence type="predicted"/>
<evidence type="ECO:0000256" key="1">
    <source>
        <dbReference type="ARBA" id="ARBA00000707"/>
    </source>
</evidence>
<reference evidence="9" key="1">
    <citation type="submission" date="2016-03" db="EMBL/GenBank/DDBJ databases">
        <authorList>
            <person name="Guldener U."/>
        </authorList>
    </citation>
    <scope>NUCLEOTIDE SEQUENCE [LARGE SCALE GENOMIC DNA]</scope>
    <source>
        <strain evidence="9">04CH-RAC-A.6.1</strain>
    </source>
</reference>
<evidence type="ECO:0000256" key="5">
    <source>
        <dbReference type="ARBA" id="ARBA00022801"/>
    </source>
</evidence>
<feature type="compositionally biased region" description="Low complexity" evidence="7">
    <location>
        <begin position="477"/>
        <end position="486"/>
    </location>
</feature>
<dbReference type="InterPro" id="IPR042468">
    <property type="entry name" value="Peptidase_C65_otubain_sub1"/>
</dbReference>
<dbReference type="Pfam" id="PF10275">
    <property type="entry name" value="Peptidase_C65"/>
    <property type="match status" value="1"/>
</dbReference>
<dbReference type="Gene3D" id="3.30.200.60">
    <property type="entry name" value="Peptidase C65 Otubain, subdomain 1"/>
    <property type="match status" value="1"/>
</dbReference>
<evidence type="ECO:0000313" key="8">
    <source>
        <dbReference type="EMBL" id="CZT09308.1"/>
    </source>
</evidence>
<feature type="region of interest" description="Disordered" evidence="7">
    <location>
        <begin position="36"/>
        <end position="66"/>
    </location>
</feature>
<dbReference type="SUPFAM" id="SSF54001">
    <property type="entry name" value="Cysteine proteinases"/>
    <property type="match status" value="1"/>
</dbReference>
<feature type="compositionally biased region" description="Polar residues" evidence="7">
    <location>
        <begin position="573"/>
        <end position="583"/>
    </location>
</feature>
<gene>
    <name evidence="8" type="ORF">RAG0_14105</name>
</gene>
<keyword evidence="3" id="KW-0645">Protease</keyword>
<dbReference type="InterPro" id="IPR042467">
    <property type="entry name" value="Peptidase_C65_otubain_sub2"/>
</dbReference>
<evidence type="ECO:0000256" key="3">
    <source>
        <dbReference type="ARBA" id="ARBA00022670"/>
    </source>
</evidence>
<dbReference type="AlphaFoldDB" id="A0A1E1LFK2"/>
<dbReference type="GO" id="GO:0043130">
    <property type="term" value="F:ubiquitin binding"/>
    <property type="evidence" value="ECO:0007669"/>
    <property type="project" value="TreeGrafter"/>
</dbReference>
<feature type="compositionally biased region" description="Low complexity" evidence="7">
    <location>
        <begin position="504"/>
        <end position="514"/>
    </location>
</feature>
<dbReference type="GO" id="GO:0006508">
    <property type="term" value="P:proteolysis"/>
    <property type="evidence" value="ECO:0007669"/>
    <property type="project" value="UniProtKB-KW"/>
</dbReference>
<feature type="region of interest" description="Disordered" evidence="7">
    <location>
        <begin position="438"/>
        <end position="514"/>
    </location>
</feature>
<dbReference type="EC" id="3.4.19.12" evidence="2"/>
<dbReference type="Proteomes" id="UP000178912">
    <property type="component" value="Unassembled WGS sequence"/>
</dbReference>
<comment type="catalytic activity">
    <reaction evidence="1">
        <text>Thiol-dependent hydrolysis of ester, thioester, amide, peptide and isopeptide bonds formed by the C-terminal Gly of ubiquitin (a 76-residue protein attached to proteins as an intracellular targeting signal).</text>
        <dbReference type="EC" id="3.4.19.12"/>
    </reaction>
</comment>
<name>A0A1E1LFK2_9HELO</name>
<keyword evidence="6" id="KW-0788">Thiol protease</keyword>
<dbReference type="GO" id="GO:0004843">
    <property type="term" value="F:cysteine-type deubiquitinase activity"/>
    <property type="evidence" value="ECO:0007669"/>
    <property type="project" value="UniProtKB-EC"/>
</dbReference>
<evidence type="ECO:0000256" key="4">
    <source>
        <dbReference type="ARBA" id="ARBA00022786"/>
    </source>
</evidence>
<protein>
    <recommendedName>
        <fullName evidence="2">ubiquitinyl hydrolase 1</fullName>
        <ecNumber evidence="2">3.4.19.12</ecNumber>
    </recommendedName>
</protein>
<evidence type="ECO:0000256" key="7">
    <source>
        <dbReference type="SAM" id="MobiDB-lite"/>
    </source>
</evidence>
<keyword evidence="4" id="KW-0833">Ubl conjugation pathway</keyword>
<organism evidence="8 9">
    <name type="scientific">Rhynchosporium agropyri</name>
    <dbReference type="NCBI Taxonomy" id="914238"/>
    <lineage>
        <taxon>Eukaryota</taxon>
        <taxon>Fungi</taxon>
        <taxon>Dikarya</taxon>
        <taxon>Ascomycota</taxon>
        <taxon>Pezizomycotina</taxon>
        <taxon>Leotiomycetes</taxon>
        <taxon>Helotiales</taxon>
        <taxon>Ploettnerulaceae</taxon>
        <taxon>Rhynchosporium</taxon>
    </lineage>
</organism>
<keyword evidence="5" id="KW-0378">Hydrolase</keyword>
<feature type="region of interest" description="Disordered" evidence="7">
    <location>
        <begin position="573"/>
        <end position="602"/>
    </location>
</feature>
<dbReference type="InterPro" id="IPR038765">
    <property type="entry name" value="Papain-like_cys_pep_sf"/>
</dbReference>
<dbReference type="GO" id="GO:0005634">
    <property type="term" value="C:nucleus"/>
    <property type="evidence" value="ECO:0007669"/>
    <property type="project" value="TreeGrafter"/>
</dbReference>
<dbReference type="CDD" id="cd22749">
    <property type="entry name" value="Otubain_C65"/>
    <property type="match status" value="1"/>
</dbReference>
<dbReference type="GO" id="GO:0071108">
    <property type="term" value="P:protein K48-linked deubiquitination"/>
    <property type="evidence" value="ECO:0007669"/>
    <property type="project" value="TreeGrafter"/>
</dbReference>
<dbReference type="Gene3D" id="1.20.1300.20">
    <property type="entry name" value="Peptidase C65 Otubain, subdomain 2"/>
    <property type="match status" value="1"/>
</dbReference>
<dbReference type="PANTHER" id="PTHR12931:SF15">
    <property type="entry name" value="UBIQUITIN THIOESTERASE OTUBAIN-LIKE"/>
    <property type="match status" value="1"/>
</dbReference>
<evidence type="ECO:0000256" key="6">
    <source>
        <dbReference type="ARBA" id="ARBA00022807"/>
    </source>
</evidence>
<dbReference type="InterPro" id="IPR019400">
    <property type="entry name" value="Peptidase_C65_otubain"/>
</dbReference>
<sequence length="602" mass="66456">MFQPQATAYLSSYGTPLPNFATLQSPVGIVNNQIQTQRQTQNPGSSAFRDRIYTPVPTNQNGPSPLLDYNDSNQTTTIRHGSGLPQHYFDKMSGADDINEQEALARDYIPTLDGPLVGGKRSSLAITDEYAKADPIYVAKTAALPQQYSHYRQILGDGNCGWRAAGFAYFETLLRQQDKDQLEMEMARMISLNNLLTTVGGFESWLFEDMVEETINLLKDIADLVETAPREAEKLLLERFNNKEISDAIVYHFRLLASSCLRSNPPLYQGFIPDVGIDEYLKNGMLIPNQEIDHLGMTLLIDVLLKPIGFAVEILYLDRSPGSQANSHLFQTEDANGIPTNPNGPMIYLLYRPSHYDILYKEQGNVAQAIAEATQDTNLQVNRAINFSHQTFQSIPVSMGGFSLMDMSLMSCIPGLSLGPQPSHHGFPAHYTNQIDTYSPSPTSASISPISPGASSATPSNANIPASFPAQPPPPSSLTSPTLTTSHPAFPNPTTQLPIHTHIPPLSQQHRPSLLSHHSLSAHSTDVLSSPVSATAKSSQFRPSRYEWEAAAATDWQESPIVFQTSTFKNSHYNTAHYNNPNFQPEEWSPESEDPPVRKRST</sequence>
<dbReference type="OrthoDB" id="18915at2759"/>
<evidence type="ECO:0000256" key="2">
    <source>
        <dbReference type="ARBA" id="ARBA00012759"/>
    </source>
</evidence>
<accession>A0A1E1LFK2</accession>
<feature type="compositionally biased region" description="Low complexity" evidence="7">
    <location>
        <begin position="439"/>
        <end position="460"/>
    </location>
</feature>